<keyword evidence="14" id="KW-1185">Reference proteome</keyword>
<evidence type="ECO:0000256" key="2">
    <source>
        <dbReference type="ARBA" id="ARBA00022481"/>
    </source>
</evidence>
<dbReference type="Proteomes" id="UP000243063">
    <property type="component" value="Chromosome I"/>
</dbReference>
<keyword evidence="2" id="KW-0488">Methylation</keyword>
<gene>
    <name evidence="13" type="ORF">SAMN05216580_1568</name>
</gene>
<keyword evidence="5 10" id="KW-0472">Membrane</keyword>
<name>A0A1H2G3K0_9GAMM</name>
<keyword evidence="3 10" id="KW-0812">Transmembrane</keyword>
<dbReference type="PROSITE" id="PS50111">
    <property type="entry name" value="CHEMOTAXIS_TRANSDUC_2"/>
    <property type="match status" value="1"/>
</dbReference>
<dbReference type="InterPro" id="IPR051310">
    <property type="entry name" value="MCP_chemotaxis"/>
</dbReference>
<keyword evidence="6 8" id="KW-0807">Transducer</keyword>
<evidence type="ECO:0000313" key="14">
    <source>
        <dbReference type="Proteomes" id="UP000243063"/>
    </source>
</evidence>
<dbReference type="PANTHER" id="PTHR43531:SF14">
    <property type="entry name" value="METHYL-ACCEPTING CHEMOTAXIS PROTEIN I-RELATED"/>
    <property type="match status" value="1"/>
</dbReference>
<evidence type="ECO:0000256" key="3">
    <source>
        <dbReference type="ARBA" id="ARBA00022692"/>
    </source>
</evidence>
<dbReference type="PANTHER" id="PTHR43531">
    <property type="entry name" value="PROTEIN ICFG"/>
    <property type="match status" value="1"/>
</dbReference>
<dbReference type="Pfam" id="PF12729">
    <property type="entry name" value="4HB_MCP_1"/>
    <property type="match status" value="1"/>
</dbReference>
<evidence type="ECO:0000256" key="1">
    <source>
        <dbReference type="ARBA" id="ARBA00004141"/>
    </source>
</evidence>
<evidence type="ECO:0000259" key="11">
    <source>
        <dbReference type="PROSITE" id="PS50111"/>
    </source>
</evidence>
<dbReference type="Gene3D" id="1.10.287.950">
    <property type="entry name" value="Methyl-accepting chemotaxis protein"/>
    <property type="match status" value="1"/>
</dbReference>
<dbReference type="RefSeq" id="WP_269457595.1">
    <property type="nucleotide sequence ID" value="NZ_LT629780.1"/>
</dbReference>
<dbReference type="FunFam" id="1.10.287.950:FF:000001">
    <property type="entry name" value="Methyl-accepting chemotaxis sensory transducer"/>
    <property type="match status" value="1"/>
</dbReference>
<evidence type="ECO:0000256" key="6">
    <source>
        <dbReference type="ARBA" id="ARBA00023224"/>
    </source>
</evidence>
<sequence>MEWFKRQKIGTKLICGFMLVALIGAFIGLQGILKAAQMNELATRMYEREATGIRHSAESNIQFMAANRAIRNAILATSSADRQRFLADLDERLARMQREMDLADETFYSDAGKALVAETYKAQEEYRRVVAEIVQRLQQEEVSAQRDSVDYLFRVARPIAEEADNLMSQLVEFKANNAARAAEQTQSIYSGIRLLLISLTLAGVLVGVLIGVLLTRSLTRQLGGEPAEVADLASRIAAGDLTGRLDAAQARPGSVMYAMNQMQAALSRVVGSVRASSDSIATGSAQIASGNADLSSRTEQQAASLEETAASMEELTSTVKQNADNARQASALANDASATADHGREVVHQVVDTMQGINDSSQRIANIINVIDSIAFQTNILALNASVEAARAGEQGRGFTVVASEVRNLASRSAEAAREIKTLIEESGRRVQDGTKLVEQAGKTMGDVVGAVRRVTDIIDEISAASQEQSEGIGQVNTAVAQMDQVTQQNASLVQEASAASASLAEQAQKLQEAVAVFRLSDSQPTRPASAPRTVASRPQAAAAAAAPAPRPAPARTASVDEGEWETF</sequence>
<dbReference type="EMBL" id="LT629780">
    <property type="protein sequence ID" value="SDU14141.1"/>
    <property type="molecule type" value="Genomic_DNA"/>
</dbReference>
<dbReference type="GO" id="GO:0006935">
    <property type="term" value="P:chemotaxis"/>
    <property type="evidence" value="ECO:0007669"/>
    <property type="project" value="InterPro"/>
</dbReference>
<dbReference type="PROSITE" id="PS50885">
    <property type="entry name" value="HAMP"/>
    <property type="match status" value="1"/>
</dbReference>
<proteinExistence type="inferred from homology"/>
<dbReference type="InterPro" id="IPR003660">
    <property type="entry name" value="HAMP_dom"/>
</dbReference>
<dbReference type="InterPro" id="IPR024478">
    <property type="entry name" value="HlyB_4HB_MCP"/>
</dbReference>
<feature type="transmembrane region" description="Helical" evidence="10">
    <location>
        <begin position="194"/>
        <end position="214"/>
    </location>
</feature>
<evidence type="ECO:0000313" key="13">
    <source>
        <dbReference type="EMBL" id="SDU14141.1"/>
    </source>
</evidence>
<accession>A0A1H2G3K0</accession>
<dbReference type="AlphaFoldDB" id="A0A1H2G3K0"/>
<feature type="compositionally biased region" description="Low complexity" evidence="9">
    <location>
        <begin position="536"/>
        <end position="558"/>
    </location>
</feature>
<evidence type="ECO:0000259" key="12">
    <source>
        <dbReference type="PROSITE" id="PS50885"/>
    </source>
</evidence>
<keyword evidence="4 10" id="KW-1133">Transmembrane helix</keyword>
<reference evidence="14" key="1">
    <citation type="submission" date="2016-10" db="EMBL/GenBank/DDBJ databases">
        <authorList>
            <person name="Varghese N."/>
            <person name="Submissions S."/>
        </authorList>
    </citation>
    <scope>NUCLEOTIDE SEQUENCE [LARGE SCALE GENOMIC DNA]</scope>
    <source>
        <strain evidence="14">CCTCC 2012022</strain>
    </source>
</reference>
<evidence type="ECO:0000256" key="8">
    <source>
        <dbReference type="PROSITE-ProRule" id="PRU00284"/>
    </source>
</evidence>
<feature type="domain" description="Methyl-accepting transducer" evidence="11">
    <location>
        <begin position="276"/>
        <end position="505"/>
    </location>
</feature>
<organism evidence="13 14">
    <name type="scientific">Geopseudomonas guangdongensis</name>
    <dbReference type="NCBI Taxonomy" id="1245526"/>
    <lineage>
        <taxon>Bacteria</taxon>
        <taxon>Pseudomonadati</taxon>
        <taxon>Pseudomonadota</taxon>
        <taxon>Gammaproteobacteria</taxon>
        <taxon>Pseudomonadales</taxon>
        <taxon>Pseudomonadaceae</taxon>
        <taxon>Geopseudomonas</taxon>
    </lineage>
</organism>
<dbReference type="STRING" id="1245526.SAMN05216580_1568"/>
<dbReference type="GO" id="GO:0004888">
    <property type="term" value="F:transmembrane signaling receptor activity"/>
    <property type="evidence" value="ECO:0007669"/>
    <property type="project" value="InterPro"/>
</dbReference>
<evidence type="ECO:0000256" key="7">
    <source>
        <dbReference type="ARBA" id="ARBA00029447"/>
    </source>
</evidence>
<dbReference type="SMART" id="SM00283">
    <property type="entry name" value="MA"/>
    <property type="match status" value="1"/>
</dbReference>
<evidence type="ECO:0000256" key="9">
    <source>
        <dbReference type="SAM" id="MobiDB-lite"/>
    </source>
</evidence>
<evidence type="ECO:0000256" key="4">
    <source>
        <dbReference type="ARBA" id="ARBA00022989"/>
    </source>
</evidence>
<dbReference type="GO" id="GO:0005886">
    <property type="term" value="C:plasma membrane"/>
    <property type="evidence" value="ECO:0007669"/>
    <property type="project" value="TreeGrafter"/>
</dbReference>
<dbReference type="GO" id="GO:0007165">
    <property type="term" value="P:signal transduction"/>
    <property type="evidence" value="ECO:0007669"/>
    <property type="project" value="UniProtKB-KW"/>
</dbReference>
<dbReference type="InterPro" id="IPR004089">
    <property type="entry name" value="MCPsignal_dom"/>
</dbReference>
<dbReference type="SUPFAM" id="SSF58104">
    <property type="entry name" value="Methyl-accepting chemotaxis protein (MCP) signaling domain"/>
    <property type="match status" value="1"/>
</dbReference>
<evidence type="ECO:0000256" key="10">
    <source>
        <dbReference type="SAM" id="Phobius"/>
    </source>
</evidence>
<dbReference type="PRINTS" id="PR00260">
    <property type="entry name" value="CHEMTRNSDUCR"/>
</dbReference>
<comment type="subcellular location">
    <subcellularLocation>
        <location evidence="1">Membrane</location>
        <topology evidence="1">Multi-pass membrane protein</topology>
    </subcellularLocation>
</comment>
<dbReference type="Pfam" id="PF00015">
    <property type="entry name" value="MCPsignal"/>
    <property type="match status" value="1"/>
</dbReference>
<feature type="domain" description="HAMP" evidence="12">
    <location>
        <begin position="228"/>
        <end position="271"/>
    </location>
</feature>
<protein>
    <submittedName>
        <fullName evidence="13">Methyl-accepting chemotaxis protein</fullName>
    </submittedName>
</protein>
<feature type="transmembrane region" description="Helical" evidence="10">
    <location>
        <begin position="12"/>
        <end position="33"/>
    </location>
</feature>
<dbReference type="InterPro" id="IPR004090">
    <property type="entry name" value="Chemotax_Me-accpt_rcpt"/>
</dbReference>
<evidence type="ECO:0000256" key="5">
    <source>
        <dbReference type="ARBA" id="ARBA00023136"/>
    </source>
</evidence>
<dbReference type="CDD" id="cd11386">
    <property type="entry name" value="MCP_signal"/>
    <property type="match status" value="1"/>
</dbReference>
<comment type="similarity">
    <text evidence="7">Belongs to the methyl-accepting chemotaxis (MCP) protein family.</text>
</comment>
<feature type="region of interest" description="Disordered" evidence="9">
    <location>
        <begin position="522"/>
        <end position="568"/>
    </location>
</feature>